<feature type="active site" description="Proton donor" evidence="1">
    <location>
        <position position="134"/>
    </location>
</feature>
<comment type="similarity">
    <text evidence="2">Belongs to the dTDP-4-dehydrorhamnose 3,5-epimerase family.</text>
</comment>
<comment type="function">
    <text evidence="2">Catalyzes the epimerization of the C3' and C5'positions of dTDP-6-deoxy-D-xylo-4-hexulose, forming dTDP-6-deoxy-L-lyxo-4-hexulose.</text>
</comment>
<evidence type="ECO:0000313" key="4">
    <source>
        <dbReference type="Proteomes" id="UP000178417"/>
    </source>
</evidence>
<dbReference type="InterPro" id="IPR014710">
    <property type="entry name" value="RmlC-like_jellyroll"/>
</dbReference>
<evidence type="ECO:0000256" key="1">
    <source>
        <dbReference type="PIRSR" id="PIRSR600888-1"/>
    </source>
</evidence>
<dbReference type="GO" id="GO:0008830">
    <property type="term" value="F:dTDP-4-dehydrorhamnose 3,5-epimerase activity"/>
    <property type="evidence" value="ECO:0007669"/>
    <property type="project" value="UniProtKB-UniRule"/>
</dbReference>
<evidence type="ECO:0000256" key="2">
    <source>
        <dbReference type="RuleBase" id="RU364069"/>
    </source>
</evidence>
<dbReference type="STRING" id="1802579.A2310_01990"/>
<keyword evidence="2" id="KW-0413">Isomerase</keyword>
<dbReference type="NCBIfam" id="TIGR01221">
    <property type="entry name" value="rmlC"/>
    <property type="match status" value="1"/>
</dbReference>
<protein>
    <recommendedName>
        <fullName evidence="2">dTDP-4-dehydrorhamnose 3,5-epimerase</fullName>
        <ecNumber evidence="2">5.1.3.13</ecNumber>
    </recommendedName>
    <alternativeName>
        <fullName evidence="2">Thymidine diphospho-4-keto-rhamnose 3,5-epimerase</fullName>
    </alternativeName>
</protein>
<name>A0A1F4SDR2_UNCSA</name>
<proteinExistence type="inferred from homology"/>
<dbReference type="CDD" id="cd00438">
    <property type="entry name" value="cupin_RmlC"/>
    <property type="match status" value="1"/>
</dbReference>
<dbReference type="InterPro" id="IPR000888">
    <property type="entry name" value="RmlC-like"/>
</dbReference>
<dbReference type="PANTHER" id="PTHR21047">
    <property type="entry name" value="DTDP-6-DEOXY-D-GLUCOSE-3,5 EPIMERASE"/>
    <property type="match status" value="1"/>
</dbReference>
<dbReference type="UniPathway" id="UPA00124"/>
<evidence type="ECO:0000313" key="3">
    <source>
        <dbReference type="EMBL" id="OGC18561.1"/>
    </source>
</evidence>
<dbReference type="InterPro" id="IPR011051">
    <property type="entry name" value="RmlC_Cupin_sf"/>
</dbReference>
<comment type="pathway">
    <text evidence="2">Carbohydrate biosynthesis; dTDP-L-rhamnose biosynthesis.</text>
</comment>
<dbReference type="AlphaFoldDB" id="A0A1F4SDR2"/>
<dbReference type="EMBL" id="MEUB01000071">
    <property type="protein sequence ID" value="OGC18561.1"/>
    <property type="molecule type" value="Genomic_DNA"/>
</dbReference>
<comment type="caution">
    <text evidence="3">The sequence shown here is derived from an EMBL/GenBank/DDBJ whole genome shotgun (WGS) entry which is preliminary data.</text>
</comment>
<organism evidence="3 4">
    <name type="scientific">candidate division WOR-1 bacterium RIFOXYB2_FULL_37_13</name>
    <dbReference type="NCBI Taxonomy" id="1802579"/>
    <lineage>
        <taxon>Bacteria</taxon>
        <taxon>Bacillati</taxon>
        <taxon>Saganbacteria</taxon>
    </lineage>
</organism>
<dbReference type="GO" id="GO:0005829">
    <property type="term" value="C:cytosol"/>
    <property type="evidence" value="ECO:0007669"/>
    <property type="project" value="TreeGrafter"/>
</dbReference>
<dbReference type="Proteomes" id="UP000178417">
    <property type="component" value="Unassembled WGS sequence"/>
</dbReference>
<dbReference type="GO" id="GO:0000271">
    <property type="term" value="P:polysaccharide biosynthetic process"/>
    <property type="evidence" value="ECO:0007669"/>
    <property type="project" value="TreeGrafter"/>
</dbReference>
<dbReference type="Gene3D" id="2.60.120.10">
    <property type="entry name" value="Jelly Rolls"/>
    <property type="match status" value="1"/>
</dbReference>
<dbReference type="Pfam" id="PF00908">
    <property type="entry name" value="dTDP_sugar_isom"/>
    <property type="match status" value="1"/>
</dbReference>
<accession>A0A1F4SDR2</accession>
<dbReference type="SUPFAM" id="SSF51182">
    <property type="entry name" value="RmlC-like cupins"/>
    <property type="match status" value="1"/>
</dbReference>
<dbReference type="GO" id="GO:0019305">
    <property type="term" value="P:dTDP-rhamnose biosynthetic process"/>
    <property type="evidence" value="ECO:0007669"/>
    <property type="project" value="UniProtKB-UniRule"/>
</dbReference>
<dbReference type="EC" id="5.1.3.13" evidence="2"/>
<comment type="catalytic activity">
    <reaction evidence="2">
        <text>dTDP-4-dehydro-6-deoxy-alpha-D-glucose = dTDP-4-dehydro-beta-L-rhamnose</text>
        <dbReference type="Rhea" id="RHEA:16969"/>
        <dbReference type="ChEBI" id="CHEBI:57649"/>
        <dbReference type="ChEBI" id="CHEBI:62830"/>
        <dbReference type="EC" id="5.1.3.13"/>
    </reaction>
</comment>
<gene>
    <name evidence="3" type="ORF">A2310_01990</name>
</gene>
<comment type="subunit">
    <text evidence="2">Homodimer.</text>
</comment>
<dbReference type="PANTHER" id="PTHR21047:SF2">
    <property type="entry name" value="THYMIDINE DIPHOSPHO-4-KETO-RHAMNOSE 3,5-EPIMERASE"/>
    <property type="match status" value="1"/>
</dbReference>
<feature type="active site" description="Proton acceptor" evidence="1">
    <location>
        <position position="64"/>
    </location>
</feature>
<sequence>MKFKFTITSIDGILIIEPNIYKDDRGFFMEYYNKDAFASDGNFRDLFVQDNHSRSKKGVLRGLHYQINPHSMGKLVKAVKGEVFDVGVDIRKGSPTFGKWHGEILSSENHKMLYFPPGFAHGFLALTDGVELLYKCTGMHDAPSERAIAWNDPDIEIPWPLDKIGGMPFLSDKDKNHPKLKEAENNFVFKK</sequence>
<reference evidence="3 4" key="1">
    <citation type="journal article" date="2016" name="Nat. Commun.">
        <title>Thousands of microbial genomes shed light on interconnected biogeochemical processes in an aquifer system.</title>
        <authorList>
            <person name="Anantharaman K."/>
            <person name="Brown C.T."/>
            <person name="Hug L.A."/>
            <person name="Sharon I."/>
            <person name="Castelle C.J."/>
            <person name="Probst A.J."/>
            <person name="Thomas B.C."/>
            <person name="Singh A."/>
            <person name="Wilkins M.J."/>
            <person name="Karaoz U."/>
            <person name="Brodie E.L."/>
            <person name="Williams K.H."/>
            <person name="Hubbard S.S."/>
            <person name="Banfield J.F."/>
        </authorList>
    </citation>
    <scope>NUCLEOTIDE SEQUENCE [LARGE SCALE GENOMIC DNA]</scope>
</reference>